<name>A0A7J8KAX2_ROUAE</name>
<evidence type="ECO:0000313" key="1">
    <source>
        <dbReference type="EMBL" id="KAF6505982.1"/>
    </source>
</evidence>
<reference evidence="1 2" key="1">
    <citation type="journal article" date="2020" name="Nature">
        <title>Six reference-quality genomes reveal evolution of bat adaptations.</title>
        <authorList>
            <person name="Jebb D."/>
            <person name="Huang Z."/>
            <person name="Pippel M."/>
            <person name="Hughes G.M."/>
            <person name="Lavrichenko K."/>
            <person name="Devanna P."/>
            <person name="Winkler S."/>
            <person name="Jermiin L.S."/>
            <person name="Skirmuntt E.C."/>
            <person name="Katzourakis A."/>
            <person name="Burkitt-Gray L."/>
            <person name="Ray D.A."/>
            <person name="Sullivan K.A.M."/>
            <person name="Roscito J.G."/>
            <person name="Kirilenko B.M."/>
            <person name="Davalos L.M."/>
            <person name="Corthals A.P."/>
            <person name="Power M.L."/>
            <person name="Jones G."/>
            <person name="Ransome R.D."/>
            <person name="Dechmann D.K.N."/>
            <person name="Locatelli A.G."/>
            <person name="Puechmaille S.J."/>
            <person name="Fedrigo O."/>
            <person name="Jarvis E.D."/>
            <person name="Hiller M."/>
            <person name="Vernes S.C."/>
            <person name="Myers E.W."/>
            <person name="Teeling E.C."/>
        </authorList>
    </citation>
    <scope>NUCLEOTIDE SEQUENCE [LARGE SCALE GENOMIC DNA]</scope>
    <source>
        <strain evidence="1">MRouAeg1</strain>
        <tissue evidence="1">Muscle</tissue>
    </source>
</reference>
<gene>
    <name evidence="1" type="ORF">HJG63_007850</name>
</gene>
<dbReference type="EMBL" id="JACASE010000001">
    <property type="protein sequence ID" value="KAF6505982.1"/>
    <property type="molecule type" value="Genomic_DNA"/>
</dbReference>
<accession>A0A7J8KAX2</accession>
<proteinExistence type="predicted"/>
<sequence length="210" mass="23883">MEPNPSYKYTSKNLPLRNQVIPNEPQIPFLPQMAKWGKHITLILIFWPFDNRQPLVLFPQPSNRPYLHIAGLIDFSPERMHYSQVINCLKLFLNENAGNLQSSFLNGGGQDNFQTVIIRDSFNCLIPPSSTMLLTSRAACQNQGLTLFMLLQFYAADESFFPTTSPCSVQFLLPNITLPACFLFPQHLVELSSPQSSYSSSDYYIINNNL</sequence>
<evidence type="ECO:0000313" key="2">
    <source>
        <dbReference type="Proteomes" id="UP000593571"/>
    </source>
</evidence>
<keyword evidence="2" id="KW-1185">Reference proteome</keyword>
<protein>
    <submittedName>
        <fullName evidence="1">Uncharacterized protein</fullName>
    </submittedName>
</protein>
<organism evidence="1 2">
    <name type="scientific">Rousettus aegyptiacus</name>
    <name type="common">Egyptian fruit bat</name>
    <name type="synonym">Pteropus aegyptiacus</name>
    <dbReference type="NCBI Taxonomy" id="9407"/>
    <lineage>
        <taxon>Eukaryota</taxon>
        <taxon>Metazoa</taxon>
        <taxon>Chordata</taxon>
        <taxon>Craniata</taxon>
        <taxon>Vertebrata</taxon>
        <taxon>Euteleostomi</taxon>
        <taxon>Mammalia</taxon>
        <taxon>Eutheria</taxon>
        <taxon>Laurasiatheria</taxon>
        <taxon>Chiroptera</taxon>
        <taxon>Yinpterochiroptera</taxon>
        <taxon>Pteropodoidea</taxon>
        <taxon>Pteropodidae</taxon>
        <taxon>Rousettinae</taxon>
        <taxon>Rousettus</taxon>
    </lineage>
</organism>
<comment type="caution">
    <text evidence="1">The sequence shown here is derived from an EMBL/GenBank/DDBJ whole genome shotgun (WGS) entry which is preliminary data.</text>
</comment>
<dbReference type="AlphaFoldDB" id="A0A7J8KAX2"/>
<dbReference type="Proteomes" id="UP000593571">
    <property type="component" value="Unassembled WGS sequence"/>
</dbReference>